<organism evidence="5 6">
    <name type="scientific">Methylomirabilis oxygeniifera</name>
    <dbReference type="NCBI Taxonomy" id="671143"/>
    <lineage>
        <taxon>Bacteria</taxon>
        <taxon>Candidatus Methylomirabilota</taxon>
        <taxon>Candidatus Methylomirabilia</taxon>
        <taxon>Candidatus Methylomirabilales</taxon>
        <taxon>Candidatus Methylomirabilaceae</taxon>
        <taxon>Candidatus Methylomirabilis</taxon>
    </lineage>
</organism>
<dbReference type="NCBIfam" id="NF047751">
    <property type="entry name" value="HepT_toxin"/>
    <property type="match status" value="1"/>
</dbReference>
<keyword evidence="2" id="KW-0540">Nuclease</keyword>
<name>D5MHW0_METO1</name>
<gene>
    <name evidence="5" type="ORF">DAMO_2201</name>
</gene>
<dbReference type="Gene3D" id="1.20.120.580">
    <property type="entry name" value="bsu32300-like"/>
    <property type="match status" value="1"/>
</dbReference>
<comment type="similarity">
    <text evidence="4">Belongs to the HepT RNase toxin family.</text>
</comment>
<protein>
    <recommendedName>
        <fullName evidence="7">Toxin-antitoxin antitoxin component</fullName>
    </recommendedName>
</protein>
<sequence>MNDIVINKIQSIQRCIERARQEYRSDPDGFAVNHTLQDAAVLNVLRACEQAIDLANHVIHTYKMGIPTASTESFDLLLAKHVIDVALSEKLKQMVHFRNIVIHQYQRMDIEIVTSVIVSGLDDLVQFGDRVKEFIGER</sequence>
<dbReference type="PANTHER" id="PTHR33397:SF3">
    <property type="entry name" value="MRNA NUCLEASE HEPT"/>
    <property type="match status" value="1"/>
</dbReference>
<dbReference type="InterPro" id="IPR008201">
    <property type="entry name" value="HepT-like"/>
</dbReference>
<proteinExistence type="inferred from homology"/>
<dbReference type="AlphaFoldDB" id="D5MHW0"/>
<dbReference type="STRING" id="671143.DAMO_2201"/>
<dbReference type="InterPro" id="IPR037038">
    <property type="entry name" value="HepT-like_sf"/>
</dbReference>
<dbReference type="Proteomes" id="UP000006898">
    <property type="component" value="Chromosome"/>
</dbReference>
<dbReference type="EMBL" id="FP565575">
    <property type="protein sequence ID" value="CBE69251.1"/>
    <property type="molecule type" value="Genomic_DNA"/>
</dbReference>
<dbReference type="GO" id="GO:0110001">
    <property type="term" value="C:toxin-antitoxin complex"/>
    <property type="evidence" value="ECO:0007669"/>
    <property type="project" value="InterPro"/>
</dbReference>
<evidence type="ECO:0000313" key="6">
    <source>
        <dbReference type="Proteomes" id="UP000006898"/>
    </source>
</evidence>
<evidence type="ECO:0000256" key="2">
    <source>
        <dbReference type="ARBA" id="ARBA00022722"/>
    </source>
</evidence>
<reference evidence="5 6" key="1">
    <citation type="journal article" date="2010" name="Nature">
        <title>Nitrite-driven anaerobic methane oxidation by oxygenic bacteria.</title>
        <authorList>
            <person name="Ettwig K.F."/>
            <person name="Butler M.K."/>
            <person name="Le Paslier D."/>
            <person name="Pelletier E."/>
            <person name="Mangenot S."/>
            <person name="Kuypers M.M.M."/>
            <person name="Schreiber F."/>
            <person name="Dutilh B.E."/>
            <person name="Zedelius J."/>
            <person name="de Beer D."/>
            <person name="Gloerich J."/>
            <person name="Wessels H.J.C.T."/>
            <person name="van Allen T."/>
            <person name="Luesken F."/>
            <person name="Wu M."/>
            <person name="van de Pas-Schoonen K.T."/>
            <person name="Op den Camp H.J.M."/>
            <person name="Janssen-Megens E.M."/>
            <person name="Francoijs K-J."/>
            <person name="Stunnenberg H."/>
            <person name="Weissenbach J."/>
            <person name="Jetten M.S.M."/>
            <person name="Strous M."/>
        </authorList>
    </citation>
    <scope>NUCLEOTIDE SEQUENCE [LARGE SCALE GENOMIC DNA]</scope>
</reference>
<dbReference type="GO" id="GO:0016787">
    <property type="term" value="F:hydrolase activity"/>
    <property type="evidence" value="ECO:0007669"/>
    <property type="project" value="UniProtKB-KW"/>
</dbReference>
<dbReference type="KEGG" id="mox:DAMO_2201"/>
<dbReference type="GO" id="GO:0004540">
    <property type="term" value="F:RNA nuclease activity"/>
    <property type="evidence" value="ECO:0007669"/>
    <property type="project" value="InterPro"/>
</dbReference>
<evidence type="ECO:0000256" key="4">
    <source>
        <dbReference type="ARBA" id="ARBA00024207"/>
    </source>
</evidence>
<evidence type="ECO:0000313" key="5">
    <source>
        <dbReference type="EMBL" id="CBE69251.1"/>
    </source>
</evidence>
<dbReference type="PANTHER" id="PTHR33397">
    <property type="entry name" value="UPF0331 PROTEIN YUTE"/>
    <property type="match status" value="1"/>
</dbReference>
<keyword evidence="3" id="KW-0378">Hydrolase</keyword>
<dbReference type="eggNOG" id="COG2445">
    <property type="taxonomic scope" value="Bacteria"/>
</dbReference>
<keyword evidence="1" id="KW-1277">Toxin-antitoxin system</keyword>
<accession>D5MHW0</accession>
<dbReference type="Pfam" id="PF01934">
    <property type="entry name" value="HepT-like"/>
    <property type="match status" value="1"/>
</dbReference>
<dbReference type="InterPro" id="IPR052379">
    <property type="entry name" value="Type_VII_TA_RNase"/>
</dbReference>
<evidence type="ECO:0000256" key="1">
    <source>
        <dbReference type="ARBA" id="ARBA00022649"/>
    </source>
</evidence>
<dbReference type="HOGENOM" id="CLU_142825_1_1_0"/>
<evidence type="ECO:0008006" key="7">
    <source>
        <dbReference type="Google" id="ProtNLM"/>
    </source>
</evidence>
<evidence type="ECO:0000256" key="3">
    <source>
        <dbReference type="ARBA" id="ARBA00022801"/>
    </source>
</evidence>